<name>A0AAV7XKW8_9NEOP</name>
<dbReference type="GO" id="GO:0006508">
    <property type="term" value="P:proteolysis"/>
    <property type="evidence" value="ECO:0007669"/>
    <property type="project" value="UniProtKB-KW"/>
</dbReference>
<dbReference type="InterPro" id="IPR056924">
    <property type="entry name" value="SH3_Tf2-1"/>
</dbReference>
<dbReference type="GO" id="GO:0004190">
    <property type="term" value="F:aspartic-type endopeptidase activity"/>
    <property type="evidence" value="ECO:0007669"/>
    <property type="project" value="UniProtKB-KW"/>
</dbReference>
<dbReference type="InterPro" id="IPR001584">
    <property type="entry name" value="Integrase_cat-core"/>
</dbReference>
<feature type="domain" description="Integrase catalytic" evidence="12">
    <location>
        <begin position="165"/>
        <end position="261"/>
    </location>
</feature>
<dbReference type="Gene3D" id="1.10.340.70">
    <property type="match status" value="1"/>
</dbReference>
<dbReference type="InterPro" id="IPR012337">
    <property type="entry name" value="RNaseH-like_sf"/>
</dbReference>
<keyword evidence="9" id="KW-0239">DNA-directed DNA polymerase</keyword>
<keyword evidence="10" id="KW-0238">DNA-binding</keyword>
<keyword evidence="9" id="KW-0808">Transferase</keyword>
<dbReference type="Proteomes" id="UP001075354">
    <property type="component" value="Chromosome 6"/>
</dbReference>
<keyword evidence="9" id="KW-0548">Nucleotidyltransferase</keyword>
<protein>
    <recommendedName>
        <fullName evidence="1">RNA-directed DNA polymerase</fullName>
        <ecNumber evidence="1">2.7.7.49</ecNumber>
    </recommendedName>
</protein>
<evidence type="ECO:0000313" key="13">
    <source>
        <dbReference type="EMBL" id="KAJ1526799.1"/>
    </source>
</evidence>
<dbReference type="EC" id="2.7.7.49" evidence="1"/>
<keyword evidence="8" id="KW-0695">RNA-directed DNA polymerase</keyword>
<evidence type="ECO:0000256" key="3">
    <source>
        <dbReference type="ARBA" id="ARBA00022723"/>
    </source>
</evidence>
<dbReference type="GO" id="GO:0003677">
    <property type="term" value="F:DNA binding"/>
    <property type="evidence" value="ECO:0007669"/>
    <property type="project" value="UniProtKB-KW"/>
</dbReference>
<evidence type="ECO:0000256" key="2">
    <source>
        <dbReference type="ARBA" id="ARBA00022670"/>
    </source>
</evidence>
<keyword evidence="14" id="KW-1185">Reference proteome</keyword>
<evidence type="ECO:0000259" key="12">
    <source>
        <dbReference type="PROSITE" id="PS50994"/>
    </source>
</evidence>
<keyword evidence="11" id="KW-0233">DNA recombination</keyword>
<dbReference type="GO" id="GO:0015074">
    <property type="term" value="P:DNA integration"/>
    <property type="evidence" value="ECO:0007669"/>
    <property type="project" value="UniProtKB-KW"/>
</dbReference>
<sequence>MQAPDALSRNPVDADASPSVRVEVIDLPEIRDPWYLELRRKVLENPDAYEKFRVDDDRLFKLITIRAGAPLRWVQLVPQEARLDALARSHDAPTSGHGGAFRTLERLRAKAYWPNMKEDVDRYVKSCATCQRVKKSRDRPPGFMGSGKIISRPGEVLSADLIGPGAPRLLLCDNGKQYRSREFQSLCRDYHTAIRYNIPYNPRSNPTERTNQTLETIVCCYVREENQRTWDEYLPEIQAAMNTSVSHVTGLSPHQVVFGEDLLLDGRERLFNGQEEQLDTADPEPLPPERVKEREELLARIREKIKHASARNAQRYNLRRREGDEFNAGDMVWKKTFPKSDKSAYYSKKLAPRWEGPYRVKYRVGRVSYALEDDRGKESGPWHVDQLKKYVTRNAGN</sequence>
<evidence type="ECO:0000256" key="7">
    <source>
        <dbReference type="ARBA" id="ARBA00022908"/>
    </source>
</evidence>
<keyword evidence="2" id="KW-0645">Protease</keyword>
<dbReference type="GO" id="GO:0046872">
    <property type="term" value="F:metal ion binding"/>
    <property type="evidence" value="ECO:0007669"/>
    <property type="project" value="UniProtKB-KW"/>
</dbReference>
<keyword evidence="5" id="KW-0378">Hydrolase</keyword>
<comment type="caution">
    <text evidence="13">The sequence shown here is derived from an EMBL/GenBank/DDBJ whole genome shotgun (WGS) entry which is preliminary data.</text>
</comment>
<dbReference type="PANTHER" id="PTHR37984:SF5">
    <property type="entry name" value="PROTEIN NYNRIN-LIKE"/>
    <property type="match status" value="1"/>
</dbReference>
<dbReference type="Pfam" id="PF17921">
    <property type="entry name" value="Integrase_H2C2"/>
    <property type="match status" value="1"/>
</dbReference>
<evidence type="ECO:0000256" key="8">
    <source>
        <dbReference type="ARBA" id="ARBA00022918"/>
    </source>
</evidence>
<dbReference type="PANTHER" id="PTHR37984">
    <property type="entry name" value="PROTEIN CBG26694"/>
    <property type="match status" value="1"/>
</dbReference>
<evidence type="ECO:0000256" key="9">
    <source>
        <dbReference type="ARBA" id="ARBA00022932"/>
    </source>
</evidence>
<reference evidence="13" key="1">
    <citation type="submission" date="2022-12" db="EMBL/GenBank/DDBJ databases">
        <title>Chromosome-level genome assembly of the bean flower thrips Megalurothrips usitatus.</title>
        <authorList>
            <person name="Ma L."/>
            <person name="Liu Q."/>
            <person name="Li H."/>
            <person name="Cai W."/>
        </authorList>
    </citation>
    <scope>NUCLEOTIDE SEQUENCE</scope>
    <source>
        <strain evidence="13">Cailab_2022a</strain>
    </source>
</reference>
<dbReference type="GO" id="GO:0003887">
    <property type="term" value="F:DNA-directed DNA polymerase activity"/>
    <property type="evidence" value="ECO:0007669"/>
    <property type="project" value="UniProtKB-KW"/>
</dbReference>
<dbReference type="SUPFAM" id="SSF53098">
    <property type="entry name" value="Ribonuclease H-like"/>
    <property type="match status" value="1"/>
</dbReference>
<evidence type="ECO:0000256" key="5">
    <source>
        <dbReference type="ARBA" id="ARBA00022801"/>
    </source>
</evidence>
<dbReference type="AlphaFoldDB" id="A0AAV7XKW8"/>
<keyword evidence="6" id="KW-0460">Magnesium</keyword>
<keyword evidence="3" id="KW-0479">Metal-binding</keyword>
<keyword evidence="4" id="KW-0064">Aspartyl protease</keyword>
<accession>A0AAV7XKW8</accession>
<dbReference type="Gene3D" id="3.30.420.10">
    <property type="entry name" value="Ribonuclease H-like superfamily/Ribonuclease H"/>
    <property type="match status" value="1"/>
</dbReference>
<dbReference type="PROSITE" id="PS50994">
    <property type="entry name" value="INTEGRASE"/>
    <property type="match status" value="1"/>
</dbReference>
<evidence type="ECO:0000256" key="6">
    <source>
        <dbReference type="ARBA" id="ARBA00022842"/>
    </source>
</evidence>
<dbReference type="InterPro" id="IPR050951">
    <property type="entry name" value="Retrovirus_Pol_polyprotein"/>
</dbReference>
<dbReference type="Pfam" id="PF24626">
    <property type="entry name" value="SH3_Tf2-1"/>
    <property type="match status" value="1"/>
</dbReference>
<evidence type="ECO:0000313" key="14">
    <source>
        <dbReference type="Proteomes" id="UP001075354"/>
    </source>
</evidence>
<dbReference type="InterPro" id="IPR041588">
    <property type="entry name" value="Integrase_H2C2"/>
</dbReference>
<evidence type="ECO:0000256" key="10">
    <source>
        <dbReference type="ARBA" id="ARBA00023125"/>
    </source>
</evidence>
<evidence type="ECO:0000256" key="11">
    <source>
        <dbReference type="ARBA" id="ARBA00023172"/>
    </source>
</evidence>
<gene>
    <name evidence="13" type="ORF">ONE63_008370</name>
</gene>
<dbReference type="GO" id="GO:0003964">
    <property type="term" value="F:RNA-directed DNA polymerase activity"/>
    <property type="evidence" value="ECO:0007669"/>
    <property type="project" value="UniProtKB-KW"/>
</dbReference>
<evidence type="ECO:0000256" key="1">
    <source>
        <dbReference type="ARBA" id="ARBA00012493"/>
    </source>
</evidence>
<organism evidence="13 14">
    <name type="scientific">Megalurothrips usitatus</name>
    <name type="common">bean blossom thrips</name>
    <dbReference type="NCBI Taxonomy" id="439358"/>
    <lineage>
        <taxon>Eukaryota</taxon>
        <taxon>Metazoa</taxon>
        <taxon>Ecdysozoa</taxon>
        <taxon>Arthropoda</taxon>
        <taxon>Hexapoda</taxon>
        <taxon>Insecta</taxon>
        <taxon>Pterygota</taxon>
        <taxon>Neoptera</taxon>
        <taxon>Paraneoptera</taxon>
        <taxon>Thysanoptera</taxon>
        <taxon>Terebrantia</taxon>
        <taxon>Thripoidea</taxon>
        <taxon>Thripidae</taxon>
        <taxon>Megalurothrips</taxon>
    </lineage>
</organism>
<keyword evidence="7" id="KW-0229">DNA integration</keyword>
<dbReference type="FunFam" id="1.10.340.70:FF:000001">
    <property type="entry name" value="Retrovirus-related Pol polyprotein from transposon gypsy-like Protein"/>
    <property type="match status" value="1"/>
</dbReference>
<dbReference type="EMBL" id="JAPTSV010000006">
    <property type="protein sequence ID" value="KAJ1526799.1"/>
    <property type="molecule type" value="Genomic_DNA"/>
</dbReference>
<dbReference type="GO" id="GO:0006310">
    <property type="term" value="P:DNA recombination"/>
    <property type="evidence" value="ECO:0007669"/>
    <property type="project" value="UniProtKB-KW"/>
</dbReference>
<proteinExistence type="predicted"/>
<dbReference type="InterPro" id="IPR036397">
    <property type="entry name" value="RNaseH_sf"/>
</dbReference>
<evidence type="ECO:0000256" key="4">
    <source>
        <dbReference type="ARBA" id="ARBA00022750"/>
    </source>
</evidence>